<dbReference type="Pfam" id="PF13927">
    <property type="entry name" value="Ig_3"/>
    <property type="match status" value="1"/>
</dbReference>
<feature type="chain" id="PRO_5018585127" evidence="5">
    <location>
        <begin position="30"/>
        <end position="582"/>
    </location>
</feature>
<evidence type="ECO:0000313" key="9">
    <source>
        <dbReference type="Proteomes" id="UP000271974"/>
    </source>
</evidence>
<evidence type="ECO:0000256" key="1">
    <source>
        <dbReference type="ARBA" id="ARBA00022729"/>
    </source>
</evidence>
<feature type="domain" description="Ig-like" evidence="6">
    <location>
        <begin position="125"/>
        <end position="238"/>
    </location>
</feature>
<dbReference type="STRING" id="188477.A0A3S1CE42"/>
<dbReference type="SUPFAM" id="SSF48726">
    <property type="entry name" value="Immunoglobulin"/>
    <property type="match status" value="3"/>
</dbReference>
<evidence type="ECO:0000256" key="4">
    <source>
        <dbReference type="SAM" id="MobiDB-lite"/>
    </source>
</evidence>
<evidence type="ECO:0000256" key="5">
    <source>
        <dbReference type="SAM" id="SignalP"/>
    </source>
</evidence>
<feature type="domain" description="Ig-like" evidence="6">
    <location>
        <begin position="239"/>
        <end position="334"/>
    </location>
</feature>
<dbReference type="Pfam" id="PF07679">
    <property type="entry name" value="I-set"/>
    <property type="match status" value="2"/>
</dbReference>
<name>A0A3S1CE42_ELYCH</name>
<dbReference type="InterPro" id="IPR007110">
    <property type="entry name" value="Ig-like_dom"/>
</dbReference>
<sequence>MMPHRTTRFMKLMILILMLMLMLFIAVEAKKRKGPRIRGNQARVVTNVGSVGLIMCGARGKNLVWTWEKDGTPVENISRRFIVNQDTGSLRVFEAVIDDTGNYTCIAKNRNGEHAKLFEFIVSQPPVLDVKPGRHLVVKEGDSLVISCGAYAFPAPSFSWITSRNLRLKADRMVHSGAYETDDVSRYHIQDRVVSRTRSDSVLTISQVSHTDYGVFVCFSGNEGGFSKAEIMMDVQFSPKPMPEEPSGLQKVFHYRAEYAPPFSLSCAASGNELPEIQWVYEGRLLDTSHCQVVRKPPEVRSFACTVTEHTMGIYKCYAQNSHGRVLIKEVEVSPLYSPPKLRVVVGSTHANHVKVVAQLGLEHTPDPNYVVVSYRLLKDGKPATRQRDVYETTANLNSQGETTVILPGLKENSSYLVSVASKNEVGLSPESIVTIQTGKSESVVDDLVRLVAVSGNGQVLQPYIEDEEDNKGDDDDNENDDDASHNENDKNNDHGYSIPDTAKDGNGTLEVVNVEDNGGAETNGGTRRSAGQTFSEDEGRAYSVVGRSTSRSGSGSTRIAAGISSVLLSVSVLVSLRWIVL</sequence>
<dbReference type="Gene3D" id="2.60.40.10">
    <property type="entry name" value="Immunoglobulins"/>
    <property type="match status" value="4"/>
</dbReference>
<feature type="region of interest" description="Disordered" evidence="4">
    <location>
        <begin position="460"/>
        <end position="541"/>
    </location>
</feature>
<comment type="caution">
    <text evidence="8">The sequence shown here is derived from an EMBL/GenBank/DDBJ whole genome shotgun (WGS) entry which is preliminary data.</text>
</comment>
<dbReference type="InterPro" id="IPR003598">
    <property type="entry name" value="Ig_sub2"/>
</dbReference>
<dbReference type="InterPro" id="IPR003599">
    <property type="entry name" value="Ig_sub"/>
</dbReference>
<proteinExistence type="predicted"/>
<dbReference type="PANTHER" id="PTHR45080:SF8">
    <property type="entry name" value="IG-LIKE DOMAIN-CONTAINING PROTEIN"/>
    <property type="match status" value="1"/>
</dbReference>
<dbReference type="InterPro" id="IPR013783">
    <property type="entry name" value="Ig-like_fold"/>
</dbReference>
<protein>
    <submittedName>
        <fullName evidence="8">Uncharacterized protein</fullName>
    </submittedName>
</protein>
<feature type="domain" description="Ig-like" evidence="6">
    <location>
        <begin position="35"/>
        <end position="123"/>
    </location>
</feature>
<evidence type="ECO:0000313" key="8">
    <source>
        <dbReference type="EMBL" id="RUS90192.1"/>
    </source>
</evidence>
<dbReference type="OrthoDB" id="6272054at2759"/>
<dbReference type="PANTHER" id="PTHR45080">
    <property type="entry name" value="CONTACTIN 5"/>
    <property type="match status" value="1"/>
</dbReference>
<gene>
    <name evidence="8" type="ORF">EGW08_002071</name>
</gene>
<dbReference type="SMART" id="SM00408">
    <property type="entry name" value="IGc2"/>
    <property type="match status" value="3"/>
</dbReference>
<accession>A0A3S1CE42</accession>
<feature type="compositionally biased region" description="Polar residues" evidence="4">
    <location>
        <begin position="524"/>
        <end position="535"/>
    </location>
</feature>
<dbReference type="InterPro" id="IPR003961">
    <property type="entry name" value="FN3_dom"/>
</dbReference>
<evidence type="ECO:0000256" key="3">
    <source>
        <dbReference type="ARBA" id="ARBA00023157"/>
    </source>
</evidence>
<dbReference type="AlphaFoldDB" id="A0A3S1CE42"/>
<dbReference type="CDD" id="cd00063">
    <property type="entry name" value="FN3"/>
    <property type="match status" value="1"/>
</dbReference>
<evidence type="ECO:0000256" key="2">
    <source>
        <dbReference type="ARBA" id="ARBA00022737"/>
    </source>
</evidence>
<dbReference type="InterPro" id="IPR013098">
    <property type="entry name" value="Ig_I-set"/>
</dbReference>
<reference evidence="8 9" key="1">
    <citation type="submission" date="2019-01" db="EMBL/GenBank/DDBJ databases">
        <title>A draft genome assembly of the solar-powered sea slug Elysia chlorotica.</title>
        <authorList>
            <person name="Cai H."/>
            <person name="Li Q."/>
            <person name="Fang X."/>
            <person name="Li J."/>
            <person name="Curtis N.E."/>
            <person name="Altenburger A."/>
            <person name="Shibata T."/>
            <person name="Feng M."/>
            <person name="Maeda T."/>
            <person name="Schwartz J.A."/>
            <person name="Shigenobu S."/>
            <person name="Lundholm N."/>
            <person name="Nishiyama T."/>
            <person name="Yang H."/>
            <person name="Hasebe M."/>
            <person name="Li S."/>
            <person name="Pierce S.K."/>
            <person name="Wang J."/>
        </authorList>
    </citation>
    <scope>NUCLEOTIDE SEQUENCE [LARGE SCALE GENOMIC DNA]</scope>
    <source>
        <strain evidence="8">EC2010</strain>
        <tissue evidence="8">Whole organism of an adult</tissue>
    </source>
</reference>
<feature type="compositionally biased region" description="Acidic residues" evidence="4">
    <location>
        <begin position="465"/>
        <end position="482"/>
    </location>
</feature>
<evidence type="ECO:0000259" key="6">
    <source>
        <dbReference type="PROSITE" id="PS50835"/>
    </source>
</evidence>
<dbReference type="SMART" id="SM00409">
    <property type="entry name" value="IG"/>
    <property type="match status" value="2"/>
</dbReference>
<dbReference type="InterPro" id="IPR036116">
    <property type="entry name" value="FN3_sf"/>
</dbReference>
<keyword evidence="9" id="KW-1185">Reference proteome</keyword>
<dbReference type="InterPro" id="IPR050958">
    <property type="entry name" value="Cell_Adh-Cytoskel_Orgn"/>
</dbReference>
<dbReference type="InterPro" id="IPR036179">
    <property type="entry name" value="Ig-like_dom_sf"/>
</dbReference>
<dbReference type="SUPFAM" id="SSF49265">
    <property type="entry name" value="Fibronectin type III"/>
    <property type="match status" value="1"/>
</dbReference>
<dbReference type="EMBL" id="RQTK01000038">
    <property type="protein sequence ID" value="RUS90192.1"/>
    <property type="molecule type" value="Genomic_DNA"/>
</dbReference>
<dbReference type="GO" id="GO:0005886">
    <property type="term" value="C:plasma membrane"/>
    <property type="evidence" value="ECO:0007669"/>
    <property type="project" value="TreeGrafter"/>
</dbReference>
<dbReference type="PROSITE" id="PS50853">
    <property type="entry name" value="FN3"/>
    <property type="match status" value="1"/>
</dbReference>
<keyword evidence="3" id="KW-1015">Disulfide bond</keyword>
<feature type="compositionally biased region" description="Basic and acidic residues" evidence="4">
    <location>
        <begin position="483"/>
        <end position="494"/>
    </location>
</feature>
<organism evidence="8 9">
    <name type="scientific">Elysia chlorotica</name>
    <name type="common">Eastern emerald elysia</name>
    <name type="synonym">Sea slug</name>
    <dbReference type="NCBI Taxonomy" id="188477"/>
    <lineage>
        <taxon>Eukaryota</taxon>
        <taxon>Metazoa</taxon>
        <taxon>Spiralia</taxon>
        <taxon>Lophotrochozoa</taxon>
        <taxon>Mollusca</taxon>
        <taxon>Gastropoda</taxon>
        <taxon>Heterobranchia</taxon>
        <taxon>Euthyneura</taxon>
        <taxon>Panpulmonata</taxon>
        <taxon>Sacoglossa</taxon>
        <taxon>Placobranchoidea</taxon>
        <taxon>Plakobranchidae</taxon>
        <taxon>Elysia</taxon>
    </lineage>
</organism>
<dbReference type="Proteomes" id="UP000271974">
    <property type="component" value="Unassembled WGS sequence"/>
</dbReference>
<dbReference type="PROSITE" id="PS50835">
    <property type="entry name" value="IG_LIKE"/>
    <property type="match status" value="3"/>
</dbReference>
<evidence type="ECO:0000259" key="7">
    <source>
        <dbReference type="PROSITE" id="PS50853"/>
    </source>
</evidence>
<keyword evidence="2" id="KW-0677">Repeat</keyword>
<dbReference type="GO" id="GO:0007156">
    <property type="term" value="P:homophilic cell adhesion via plasma membrane adhesion molecules"/>
    <property type="evidence" value="ECO:0007669"/>
    <property type="project" value="TreeGrafter"/>
</dbReference>
<feature type="domain" description="Fibronectin type-III" evidence="7">
    <location>
        <begin position="338"/>
        <end position="442"/>
    </location>
</feature>
<keyword evidence="1 5" id="KW-0732">Signal</keyword>
<feature type="signal peptide" evidence="5">
    <location>
        <begin position="1"/>
        <end position="29"/>
    </location>
</feature>